<proteinExistence type="predicted"/>
<comment type="caution">
    <text evidence="1">The sequence shown here is derived from an EMBL/GenBank/DDBJ whole genome shotgun (WGS) entry which is preliminary data.</text>
</comment>
<organism evidence="1 2">
    <name type="scientific">Candidatus Methanomarinus sp</name>
    <dbReference type="NCBI Taxonomy" id="3386244"/>
    <lineage>
        <taxon>Archaea</taxon>
        <taxon>Methanobacteriati</taxon>
        <taxon>Methanobacteriota</taxon>
        <taxon>Stenosarchaea group</taxon>
        <taxon>Methanomicrobia</taxon>
        <taxon>Methanosarcinales</taxon>
        <taxon>ANME-2 cluster</taxon>
        <taxon>Candidatus Methanocomedenaceae</taxon>
        <taxon>Candidatus Methanomarinus</taxon>
    </lineage>
</organism>
<accession>A0AC61S9G1</accession>
<dbReference type="Proteomes" id="UP000315423">
    <property type="component" value="Unassembled WGS sequence"/>
</dbReference>
<sequence length="98" mass="11432">MIDISSELEENIIIIKKFGVRRIGLFGSAVRGELTKESDVDLLVEFEEECENFFNLINLYFFLQNLLHRKIDLVTTDSISPYLAPYILKEVKYIEKLS</sequence>
<reference evidence="1" key="1">
    <citation type="submission" date="2018-09" db="EMBL/GenBank/DDBJ databases">
        <title>A genomic encyclopedia of anaerobic methanotrophic archaea.</title>
        <authorList>
            <person name="Skennerton C.T."/>
            <person name="Chadwick G.L."/>
            <person name="Laso-Perez R."/>
            <person name="Leu A.O."/>
            <person name="Speth D.R."/>
            <person name="Yu H."/>
            <person name="Morgan-Lang C."/>
            <person name="Hatzenpichler R."/>
            <person name="Goudeau D."/>
            <person name="Malmstrom R."/>
            <person name="Woyke T."/>
            <person name="Hallam S."/>
            <person name="Tyson G.W."/>
            <person name="Wegener G."/>
            <person name="Boetius A."/>
            <person name="Orphan V.J."/>
        </authorList>
    </citation>
    <scope>NUCLEOTIDE SEQUENCE</scope>
    <source>
        <strain evidence="1">CONS3730D10UFb2</strain>
    </source>
</reference>
<dbReference type="EMBL" id="QYBA01000204">
    <property type="protein sequence ID" value="TKY91391.1"/>
    <property type="molecule type" value="Genomic_DNA"/>
</dbReference>
<evidence type="ECO:0000313" key="2">
    <source>
        <dbReference type="Proteomes" id="UP000315423"/>
    </source>
</evidence>
<name>A0AC61S9G1_9EURY</name>
<gene>
    <name evidence="1" type="ORF">C5S46_06095</name>
</gene>
<evidence type="ECO:0000313" key="1">
    <source>
        <dbReference type="EMBL" id="TKY91391.1"/>
    </source>
</evidence>
<protein>
    <submittedName>
        <fullName evidence="1">Nucleotidyltransferase</fullName>
    </submittedName>
</protein>